<comment type="cofactor">
    <cofactor evidence="1">
        <name>Mg(2+)</name>
        <dbReference type="ChEBI" id="CHEBI:18420"/>
    </cofactor>
</comment>
<evidence type="ECO:0000256" key="2">
    <source>
        <dbReference type="ARBA" id="ARBA00022723"/>
    </source>
</evidence>
<keyword evidence="4" id="KW-0460">Magnesium</keyword>
<dbReference type="SUPFAM" id="SSF56784">
    <property type="entry name" value="HAD-like"/>
    <property type="match status" value="1"/>
</dbReference>
<dbReference type="InterPro" id="IPR036412">
    <property type="entry name" value="HAD-like_sf"/>
</dbReference>
<dbReference type="InterPro" id="IPR006549">
    <property type="entry name" value="HAD-SF_hydro_IIIA"/>
</dbReference>
<dbReference type="Proteomes" id="UP001268577">
    <property type="component" value="Unassembled WGS sequence"/>
</dbReference>
<dbReference type="InterPro" id="IPR010021">
    <property type="entry name" value="PGPP1/Gep4"/>
</dbReference>
<comment type="caution">
    <text evidence="5">The sequence shown here is derived from an EMBL/GenBank/DDBJ whole genome shotgun (WGS) entry which is preliminary data.</text>
</comment>
<dbReference type="GO" id="GO:0046872">
    <property type="term" value="F:metal ion binding"/>
    <property type="evidence" value="ECO:0007669"/>
    <property type="project" value="UniProtKB-KW"/>
</dbReference>
<organism evidence="5 6">
    <name type="scientific">Vagococcus carniphilus</name>
    <dbReference type="NCBI Taxonomy" id="218144"/>
    <lineage>
        <taxon>Bacteria</taxon>
        <taxon>Bacillati</taxon>
        <taxon>Bacillota</taxon>
        <taxon>Bacilli</taxon>
        <taxon>Lactobacillales</taxon>
        <taxon>Enterococcaceae</taxon>
        <taxon>Vagococcus</taxon>
    </lineage>
</organism>
<dbReference type="AlphaFoldDB" id="A0AAW8UD00"/>
<dbReference type="InterPro" id="IPR051400">
    <property type="entry name" value="HAD-like_hydrolase"/>
</dbReference>
<dbReference type="Pfam" id="PF13242">
    <property type="entry name" value="Hydrolase_like"/>
    <property type="match status" value="1"/>
</dbReference>
<dbReference type="InterPro" id="IPR023214">
    <property type="entry name" value="HAD_sf"/>
</dbReference>
<dbReference type="PANTHER" id="PTHR46470:SF2">
    <property type="entry name" value="GLYCERALDEHYDE 3-PHOSPHATE PHOSPHATASE"/>
    <property type="match status" value="1"/>
</dbReference>
<reference evidence="5" key="1">
    <citation type="submission" date="2023-03" db="EMBL/GenBank/DDBJ databases">
        <authorList>
            <person name="Shen W."/>
            <person name="Cai J."/>
        </authorList>
    </citation>
    <scope>NUCLEOTIDE SEQUENCE</scope>
    <source>
        <strain evidence="5">P96-3</strain>
    </source>
</reference>
<dbReference type="PANTHER" id="PTHR46470">
    <property type="entry name" value="N-ACYLNEURAMINATE-9-PHOSPHATASE"/>
    <property type="match status" value="1"/>
</dbReference>
<accession>A0AAW8UD00</accession>
<keyword evidence="2" id="KW-0479">Metal-binding</keyword>
<dbReference type="GO" id="GO:0008962">
    <property type="term" value="F:phosphatidylglycerophosphatase activity"/>
    <property type="evidence" value="ECO:0007669"/>
    <property type="project" value="InterPro"/>
</dbReference>
<dbReference type="EMBL" id="JARQBZ010000038">
    <property type="protein sequence ID" value="MDT2835112.1"/>
    <property type="molecule type" value="Genomic_DNA"/>
</dbReference>
<dbReference type="RefSeq" id="WP_311875345.1">
    <property type="nucleotide sequence ID" value="NZ_JARQBZ010000038.1"/>
</dbReference>
<evidence type="ECO:0000313" key="6">
    <source>
        <dbReference type="Proteomes" id="UP001268577"/>
    </source>
</evidence>
<evidence type="ECO:0000256" key="1">
    <source>
        <dbReference type="ARBA" id="ARBA00001946"/>
    </source>
</evidence>
<dbReference type="NCBIfam" id="TIGR01668">
    <property type="entry name" value="YqeG_hyp_ppase"/>
    <property type="match status" value="1"/>
</dbReference>
<evidence type="ECO:0000256" key="3">
    <source>
        <dbReference type="ARBA" id="ARBA00022801"/>
    </source>
</evidence>
<sequence>MFKLFYPYEYVDSVFAIDYRKLQDKGYKAVIFDIDNTLVHHGEDSTKEVDNLFEEIHELGLKTLLLSNNCDERIESFLENIEAPFISDAQKPNKDNYLRAVDMLGIKKTEAVMIGDQLFTDIYGANLSGIDNILVKYMRYDDEVKIGIRRNIEKILLRWYQKNKSYQNRIGDILRKEQD</sequence>
<dbReference type="Gene3D" id="3.40.50.1000">
    <property type="entry name" value="HAD superfamily/HAD-like"/>
    <property type="match status" value="1"/>
</dbReference>
<protein>
    <submittedName>
        <fullName evidence="5">YqeG family HAD IIIA-type phosphatase</fullName>
    </submittedName>
</protein>
<name>A0AAW8UD00_9ENTE</name>
<dbReference type="NCBIfam" id="TIGR01662">
    <property type="entry name" value="HAD-SF-IIIA"/>
    <property type="match status" value="1"/>
</dbReference>
<dbReference type="GO" id="GO:0044281">
    <property type="term" value="P:small molecule metabolic process"/>
    <property type="evidence" value="ECO:0007669"/>
    <property type="project" value="UniProtKB-ARBA"/>
</dbReference>
<dbReference type="InterPro" id="IPR006439">
    <property type="entry name" value="HAD-SF_hydro_IA"/>
</dbReference>
<gene>
    <name evidence="5" type="ORF">P7H70_13800</name>
</gene>
<evidence type="ECO:0000256" key="4">
    <source>
        <dbReference type="ARBA" id="ARBA00022842"/>
    </source>
</evidence>
<proteinExistence type="predicted"/>
<evidence type="ECO:0000313" key="5">
    <source>
        <dbReference type="EMBL" id="MDT2835112.1"/>
    </source>
</evidence>
<dbReference type="NCBIfam" id="TIGR01549">
    <property type="entry name" value="HAD-SF-IA-v1"/>
    <property type="match status" value="1"/>
</dbReference>
<keyword evidence="3" id="KW-0378">Hydrolase</keyword>